<evidence type="ECO:0000256" key="3">
    <source>
        <dbReference type="ARBA" id="ARBA00022448"/>
    </source>
</evidence>
<evidence type="ECO:0000313" key="15">
    <source>
        <dbReference type="Proteomes" id="UP001595897"/>
    </source>
</evidence>
<evidence type="ECO:0000256" key="9">
    <source>
        <dbReference type="ARBA" id="ARBA00023136"/>
    </source>
</evidence>
<feature type="domain" description="GspL cytoplasmic actin-ATPase-like" evidence="12">
    <location>
        <begin position="4"/>
        <end position="235"/>
    </location>
</feature>
<dbReference type="Pfam" id="PF05134">
    <property type="entry name" value="T2SSL"/>
    <property type="match status" value="1"/>
</dbReference>
<dbReference type="InterPro" id="IPR007812">
    <property type="entry name" value="T2SS_protein-GspL"/>
</dbReference>
<keyword evidence="3 10" id="KW-0813">Transport</keyword>
<evidence type="ECO:0000256" key="11">
    <source>
        <dbReference type="SAM" id="Coils"/>
    </source>
</evidence>
<dbReference type="Pfam" id="PF12693">
    <property type="entry name" value="GspL_C"/>
    <property type="match status" value="1"/>
</dbReference>
<dbReference type="NCBIfam" id="TIGR01709">
    <property type="entry name" value="typeII_sec_gspL"/>
    <property type="match status" value="1"/>
</dbReference>
<dbReference type="InterPro" id="IPR025691">
    <property type="entry name" value="GspL_pp_dom"/>
</dbReference>
<evidence type="ECO:0000256" key="1">
    <source>
        <dbReference type="ARBA" id="ARBA00004377"/>
    </source>
</evidence>
<evidence type="ECO:0000256" key="7">
    <source>
        <dbReference type="ARBA" id="ARBA00022927"/>
    </source>
</evidence>
<evidence type="ECO:0000259" key="12">
    <source>
        <dbReference type="Pfam" id="PF05134"/>
    </source>
</evidence>
<evidence type="ECO:0000256" key="10">
    <source>
        <dbReference type="PIRNR" id="PIRNR015761"/>
    </source>
</evidence>
<dbReference type="EMBL" id="JBHSGU010000001">
    <property type="protein sequence ID" value="MFC4698619.1"/>
    <property type="molecule type" value="Genomic_DNA"/>
</dbReference>
<protein>
    <recommendedName>
        <fullName evidence="10">Type II secretion system protein L</fullName>
        <shortName evidence="10">T2SS protein L</shortName>
    </recommendedName>
</protein>
<evidence type="ECO:0000256" key="4">
    <source>
        <dbReference type="ARBA" id="ARBA00022475"/>
    </source>
</evidence>
<dbReference type="PIRSF" id="PIRSF015761">
    <property type="entry name" value="Protein_L"/>
    <property type="match status" value="1"/>
</dbReference>
<dbReference type="CDD" id="cd24017">
    <property type="entry name" value="ASKHA_T2SSL_N"/>
    <property type="match status" value="1"/>
</dbReference>
<evidence type="ECO:0000256" key="8">
    <source>
        <dbReference type="ARBA" id="ARBA00022989"/>
    </source>
</evidence>
<feature type="coiled-coil region" evidence="11">
    <location>
        <begin position="261"/>
        <end position="288"/>
    </location>
</feature>
<dbReference type="RefSeq" id="WP_382405221.1">
    <property type="nucleotide sequence ID" value="NZ_JBHSGU010000001.1"/>
</dbReference>
<reference evidence="15" key="1">
    <citation type="journal article" date="2019" name="Int. J. Syst. Evol. Microbiol.">
        <title>The Global Catalogue of Microorganisms (GCM) 10K type strain sequencing project: providing services to taxonomists for standard genome sequencing and annotation.</title>
        <authorList>
            <consortium name="The Broad Institute Genomics Platform"/>
            <consortium name="The Broad Institute Genome Sequencing Center for Infectious Disease"/>
            <person name="Wu L."/>
            <person name="Ma J."/>
        </authorList>
    </citation>
    <scope>NUCLEOTIDE SEQUENCE [LARGE SCALE GENOMIC DNA]</scope>
    <source>
        <strain evidence="15">KACC 12507</strain>
    </source>
</reference>
<dbReference type="Proteomes" id="UP001595897">
    <property type="component" value="Unassembled WGS sequence"/>
</dbReference>
<dbReference type="InterPro" id="IPR043129">
    <property type="entry name" value="ATPase_NBD"/>
</dbReference>
<dbReference type="Gene3D" id="3.30.1360.100">
    <property type="entry name" value="General secretion pathway protein M, EpsM"/>
    <property type="match status" value="1"/>
</dbReference>
<keyword evidence="4" id="KW-1003">Cell membrane</keyword>
<sequence length="395" mass="43625">MQRLILRFGSDLNAPLQWLVFNDDEQEIIASGELSTALELASLKERAQSAEVIALAPASEILLTSVTLPPNAGRKILNAIPFMLEEEICGDISQHFVALGKREGEKQQVAVVAKTKLDMWQHAMNDADIFCQTLIPDALTLPVKENAYSLLQINDQLIARFDEHSAQEGEIDWLLPMVLQKAKNAEVSLDCYSELTGIDSTSEELTFHYDDLPLQLMLKNIQASSINLLQGPYAVKRAGNPHWQKWKLAAALAAIALTVNLVSKTIELNQIKSERAELNQQIAASIAEGFPNIGQYRQARIAVQNEMKRLEQGGGGLSMLAILSQLTDAFSNSGVTPQTLRFDASRTELRMQSVATNFESLERFRRDIQSLGFEVDQGAINNQGDKVVGVVIVRG</sequence>
<dbReference type="InterPro" id="IPR024230">
    <property type="entry name" value="GspL_cyto_dom"/>
</dbReference>
<name>A0ABV9LR11_9ALTE</name>
<comment type="similarity">
    <text evidence="2 10">Belongs to the GSP L family.</text>
</comment>
<comment type="caution">
    <text evidence="14">The sequence shown here is derived from an EMBL/GenBank/DDBJ whole genome shotgun (WGS) entry which is preliminary data.</text>
</comment>
<keyword evidence="7 10" id="KW-0653">Protein transport</keyword>
<evidence type="ECO:0000259" key="13">
    <source>
        <dbReference type="Pfam" id="PF12693"/>
    </source>
</evidence>
<keyword evidence="5" id="KW-0997">Cell inner membrane</keyword>
<keyword evidence="8" id="KW-1133">Transmembrane helix</keyword>
<dbReference type="Gene3D" id="3.30.420.380">
    <property type="match status" value="1"/>
</dbReference>
<feature type="domain" description="GspL periplasmic" evidence="13">
    <location>
        <begin position="242"/>
        <end position="394"/>
    </location>
</feature>
<comment type="subcellular location">
    <subcellularLocation>
        <location evidence="1">Cell inner membrane</location>
        <topology evidence="1">Single-pass membrane protein</topology>
    </subcellularLocation>
</comment>
<organism evidence="14 15">
    <name type="scientific">Glaciecola siphonariae</name>
    <dbReference type="NCBI Taxonomy" id="521012"/>
    <lineage>
        <taxon>Bacteria</taxon>
        <taxon>Pseudomonadati</taxon>
        <taxon>Pseudomonadota</taxon>
        <taxon>Gammaproteobacteria</taxon>
        <taxon>Alteromonadales</taxon>
        <taxon>Alteromonadaceae</taxon>
        <taxon>Glaciecola</taxon>
    </lineage>
</organism>
<evidence type="ECO:0000256" key="2">
    <source>
        <dbReference type="ARBA" id="ARBA00005318"/>
    </source>
</evidence>
<evidence type="ECO:0000313" key="14">
    <source>
        <dbReference type="EMBL" id="MFC4698619.1"/>
    </source>
</evidence>
<evidence type="ECO:0000256" key="5">
    <source>
        <dbReference type="ARBA" id="ARBA00022519"/>
    </source>
</evidence>
<keyword evidence="15" id="KW-1185">Reference proteome</keyword>
<keyword evidence="11" id="KW-0175">Coiled coil</keyword>
<evidence type="ECO:0000256" key="6">
    <source>
        <dbReference type="ARBA" id="ARBA00022692"/>
    </source>
</evidence>
<keyword evidence="6" id="KW-0812">Transmembrane</keyword>
<proteinExistence type="inferred from homology"/>
<gene>
    <name evidence="14" type="primary">gspL</name>
    <name evidence="14" type="ORF">ACFO4O_00410</name>
</gene>
<accession>A0ABV9LR11</accession>
<keyword evidence="9" id="KW-0472">Membrane</keyword>
<dbReference type="SUPFAM" id="SSF53067">
    <property type="entry name" value="Actin-like ATPase domain"/>
    <property type="match status" value="2"/>
</dbReference>
<dbReference type="Gene3D" id="3.30.420.370">
    <property type="match status" value="1"/>
</dbReference>
<comment type="function">
    <text evidence="10">Inner membrane component of the type II secretion system required for the energy-dependent secretion of extracellular factors such as proteases and toxins from the periplasm.</text>
</comment>